<dbReference type="InterPro" id="IPR007560">
    <property type="entry name" value="Restrct_endonuc_IV_Mrr"/>
</dbReference>
<gene>
    <name evidence="3" type="ORF">MOBUDSM44075_00124</name>
</gene>
<dbReference type="Gene3D" id="3.40.1350.10">
    <property type="match status" value="1"/>
</dbReference>
<evidence type="ECO:0000313" key="3">
    <source>
        <dbReference type="EMBL" id="KMO82001.1"/>
    </source>
</evidence>
<evidence type="ECO:0000313" key="4">
    <source>
        <dbReference type="Proteomes" id="UP000036313"/>
    </source>
</evidence>
<dbReference type="SUPFAM" id="SSF52980">
    <property type="entry name" value="Restriction endonuclease-like"/>
    <property type="match status" value="1"/>
</dbReference>
<dbReference type="Pfam" id="PF04471">
    <property type="entry name" value="Mrr_cat"/>
    <property type="match status" value="1"/>
</dbReference>
<keyword evidence="3" id="KW-0540">Nuclease</keyword>
<dbReference type="PATRIC" id="fig|1807.14.peg.130"/>
<dbReference type="PANTHER" id="PTHR30015:SF6">
    <property type="entry name" value="SLL1429 PROTEIN"/>
    <property type="match status" value="1"/>
</dbReference>
<dbReference type="InterPro" id="IPR011856">
    <property type="entry name" value="tRNA_endonuc-like_dom_sf"/>
</dbReference>
<proteinExistence type="predicted"/>
<dbReference type="GO" id="GO:0015666">
    <property type="term" value="F:restriction endodeoxyribonuclease activity"/>
    <property type="evidence" value="ECO:0007669"/>
    <property type="project" value="TreeGrafter"/>
</dbReference>
<dbReference type="AlphaFoldDB" id="A0A0J6ZBH9"/>
<feature type="domain" description="Restriction endonuclease type IV Mrr" evidence="2">
    <location>
        <begin position="125"/>
        <end position="230"/>
    </location>
</feature>
<dbReference type="InterPro" id="IPR011335">
    <property type="entry name" value="Restrct_endonuc-II-like"/>
</dbReference>
<comment type="caution">
    <text evidence="3">The sequence shown here is derived from an EMBL/GenBank/DDBJ whole genome shotgun (WGS) entry which is preliminary data.</text>
</comment>
<name>A0A0J6ZBH9_9MYCO</name>
<dbReference type="EMBL" id="JYNU01000001">
    <property type="protein sequence ID" value="KMO82001.1"/>
    <property type="molecule type" value="Genomic_DNA"/>
</dbReference>
<protein>
    <submittedName>
        <fullName evidence="3">Restriction endonuclease</fullName>
    </submittedName>
</protein>
<accession>A0A0J6ZBH9</accession>
<dbReference type="Proteomes" id="UP000036313">
    <property type="component" value="Unassembled WGS sequence"/>
</dbReference>
<keyword evidence="3" id="KW-0255">Endonuclease</keyword>
<reference evidence="3 4" key="1">
    <citation type="journal article" date="2015" name="Genome Biol. Evol.">
        <title>Characterization of Three Mycobacterium spp. with Potential Use in Bioremediation by Genome Sequencing and Comparative Genomics.</title>
        <authorList>
            <person name="Das S."/>
            <person name="Pettersson B.M."/>
            <person name="Behra P.R."/>
            <person name="Ramesh M."/>
            <person name="Dasgupta S."/>
            <person name="Bhattacharya A."/>
            <person name="Kirsebom L.A."/>
        </authorList>
    </citation>
    <scope>NUCLEOTIDE SEQUENCE [LARGE SCALE GENOMIC DNA]</scope>
    <source>
        <strain evidence="3 4">DSM 44075</strain>
    </source>
</reference>
<evidence type="ECO:0000256" key="1">
    <source>
        <dbReference type="SAM" id="Coils"/>
    </source>
</evidence>
<organism evidence="3 4">
    <name type="scientific">Mycolicibacterium obuense</name>
    <dbReference type="NCBI Taxonomy" id="1807"/>
    <lineage>
        <taxon>Bacteria</taxon>
        <taxon>Bacillati</taxon>
        <taxon>Actinomycetota</taxon>
        <taxon>Actinomycetes</taxon>
        <taxon>Mycobacteriales</taxon>
        <taxon>Mycobacteriaceae</taxon>
        <taxon>Mycolicibacterium</taxon>
    </lineage>
</organism>
<dbReference type="GO" id="GO:0009307">
    <property type="term" value="P:DNA restriction-modification system"/>
    <property type="evidence" value="ECO:0007669"/>
    <property type="project" value="InterPro"/>
</dbReference>
<feature type="coiled-coil region" evidence="1">
    <location>
        <begin position="65"/>
        <end position="113"/>
    </location>
</feature>
<dbReference type="PANTHER" id="PTHR30015">
    <property type="entry name" value="MRR RESTRICTION SYSTEM PROTEIN"/>
    <property type="match status" value="1"/>
</dbReference>
<sequence length="240" mass="26867">MRFTFRDGLIYFGPFFAILAITRDPDRAVPIYLGYVALILLGRWALQGVRQVRAIRAERRFERSMAEFEQYLDEEEAVLNEAIKRHRQANLKAERSRVESAAQRAELTRLEREAEYRAAGWSDIDVMSGIQFEHYVAALIRSAGWSVSTTPATGDYGVDLIAAKNSHKVAIQCKRLATPVGVSAVQQAAPGAVRYRCATSMVVTNAEFTKAAKLLAADHDCRLVGRSCLLEVESWMPQTI</sequence>
<dbReference type="InterPro" id="IPR052906">
    <property type="entry name" value="Type_IV_Methyl-Rstrct_Enzyme"/>
</dbReference>
<dbReference type="GO" id="GO:0003677">
    <property type="term" value="F:DNA binding"/>
    <property type="evidence" value="ECO:0007669"/>
    <property type="project" value="InterPro"/>
</dbReference>
<keyword evidence="1" id="KW-0175">Coiled coil</keyword>
<keyword evidence="3" id="KW-0378">Hydrolase</keyword>
<evidence type="ECO:0000259" key="2">
    <source>
        <dbReference type="Pfam" id="PF04471"/>
    </source>
</evidence>